<feature type="signal peptide" evidence="6">
    <location>
        <begin position="1"/>
        <end position="27"/>
    </location>
</feature>
<evidence type="ECO:0000256" key="6">
    <source>
        <dbReference type="SAM" id="SignalP"/>
    </source>
</evidence>
<dbReference type="CDD" id="cd12215">
    <property type="entry name" value="ChiC_BD"/>
    <property type="match status" value="2"/>
</dbReference>
<dbReference type="InterPro" id="IPR036573">
    <property type="entry name" value="CBM_sf_5/12"/>
</dbReference>
<dbReference type="SMART" id="SM00495">
    <property type="entry name" value="ChtBD3"/>
    <property type="match status" value="2"/>
</dbReference>
<feature type="chain" id="PRO_5019560128" evidence="6">
    <location>
        <begin position="28"/>
        <end position="479"/>
    </location>
</feature>
<keyword evidence="2" id="KW-0147">Chitin-binding</keyword>
<reference evidence="8 9" key="1">
    <citation type="submission" date="2018-09" db="EMBL/GenBank/DDBJ databases">
        <authorList>
            <person name="Wang F."/>
        </authorList>
    </citation>
    <scope>NUCLEOTIDE SEQUENCE [LARGE SCALE GENOMIC DNA]</scope>
    <source>
        <strain evidence="8 9">PLHSC7-2</strain>
    </source>
</reference>
<dbReference type="Pfam" id="PF02839">
    <property type="entry name" value="CBM_5_12"/>
    <property type="match status" value="2"/>
</dbReference>
<dbReference type="SUPFAM" id="SSF81296">
    <property type="entry name" value="E set domains"/>
    <property type="match status" value="1"/>
</dbReference>
<dbReference type="Gene3D" id="2.10.10.20">
    <property type="entry name" value="Carbohydrate-binding module superfamily 5/12"/>
    <property type="match status" value="2"/>
</dbReference>
<dbReference type="AlphaFoldDB" id="A0A418YK65"/>
<keyword evidence="9" id="KW-1185">Reference proteome</keyword>
<evidence type="ECO:0000256" key="3">
    <source>
        <dbReference type="ARBA" id="ARBA00022729"/>
    </source>
</evidence>
<gene>
    <name evidence="8" type="ORF">D1Z90_01105</name>
</gene>
<accession>A0A418YK65</accession>
<dbReference type="Proteomes" id="UP000283255">
    <property type="component" value="Unassembled WGS sequence"/>
</dbReference>
<feature type="domain" description="Chitin-binding type-3" evidence="7">
    <location>
        <begin position="323"/>
        <end position="367"/>
    </location>
</feature>
<organism evidence="8 9">
    <name type="scientific">Motilimonas pumila</name>
    <dbReference type="NCBI Taxonomy" id="2303987"/>
    <lineage>
        <taxon>Bacteria</taxon>
        <taxon>Pseudomonadati</taxon>
        <taxon>Pseudomonadota</taxon>
        <taxon>Gammaproteobacteria</taxon>
        <taxon>Alteromonadales</taxon>
        <taxon>Alteromonadales genera incertae sedis</taxon>
        <taxon>Motilimonas</taxon>
    </lineage>
</organism>
<dbReference type="EMBL" id="QZCH01000001">
    <property type="protein sequence ID" value="RJG51363.1"/>
    <property type="molecule type" value="Genomic_DNA"/>
</dbReference>
<evidence type="ECO:0000256" key="5">
    <source>
        <dbReference type="SAM" id="MobiDB-lite"/>
    </source>
</evidence>
<dbReference type="RefSeq" id="WP_119908910.1">
    <property type="nucleotide sequence ID" value="NZ_QZCH01000001.1"/>
</dbReference>
<evidence type="ECO:0000256" key="1">
    <source>
        <dbReference type="ARBA" id="ARBA00022525"/>
    </source>
</evidence>
<dbReference type="SUPFAM" id="SSF51055">
    <property type="entry name" value="Carbohydrate binding domain"/>
    <property type="match status" value="2"/>
</dbReference>
<evidence type="ECO:0000313" key="8">
    <source>
        <dbReference type="EMBL" id="RJG51363.1"/>
    </source>
</evidence>
<comment type="caution">
    <text evidence="8">The sequence shown here is derived from an EMBL/GenBank/DDBJ whole genome shotgun (WGS) entry which is preliminary data.</text>
</comment>
<keyword evidence="3 6" id="KW-0732">Signal</keyword>
<dbReference type="GO" id="GO:0005975">
    <property type="term" value="P:carbohydrate metabolic process"/>
    <property type="evidence" value="ECO:0007669"/>
    <property type="project" value="InterPro"/>
</dbReference>
<dbReference type="InterPro" id="IPR051024">
    <property type="entry name" value="GlcNAc_Chitin_IntDeg"/>
</dbReference>
<reference evidence="8 9" key="2">
    <citation type="submission" date="2019-01" db="EMBL/GenBank/DDBJ databases">
        <title>Motilimonas pumilus sp. nov., isolated from the gut of sea cucumber (Apostichopus japonicus).</title>
        <authorList>
            <person name="Wang F.-Q."/>
            <person name="Ren L.-H."/>
            <person name="Lin Y.-W."/>
            <person name="Sun G.-H."/>
            <person name="Du Z.-J."/>
            <person name="Zhao J.-X."/>
            <person name="Liu X.-J."/>
            <person name="Liu L.-J."/>
        </authorList>
    </citation>
    <scope>NUCLEOTIDE SEQUENCE [LARGE SCALE GENOMIC DNA]</scope>
    <source>
        <strain evidence="8 9">PLHSC7-2</strain>
    </source>
</reference>
<dbReference type="PANTHER" id="PTHR34823:SF1">
    <property type="entry name" value="CHITIN-BINDING TYPE-4 DOMAIN-CONTAINING PROTEIN"/>
    <property type="match status" value="1"/>
</dbReference>
<name>A0A418YK65_9GAMM</name>
<dbReference type="Gene3D" id="2.70.50.50">
    <property type="entry name" value="chitin-binding protein cbp21"/>
    <property type="match status" value="1"/>
</dbReference>
<feature type="region of interest" description="Disordered" evidence="5">
    <location>
        <begin position="349"/>
        <end position="439"/>
    </location>
</feature>
<proteinExistence type="predicted"/>
<dbReference type="GO" id="GO:0030246">
    <property type="term" value="F:carbohydrate binding"/>
    <property type="evidence" value="ECO:0007669"/>
    <property type="project" value="InterPro"/>
</dbReference>
<keyword evidence="4" id="KW-0378">Hydrolase</keyword>
<protein>
    <submittedName>
        <fullName evidence="8">Cellulose-binding protein</fullName>
    </submittedName>
</protein>
<dbReference type="OrthoDB" id="3675244at2"/>
<dbReference type="GO" id="GO:0008061">
    <property type="term" value="F:chitin binding"/>
    <property type="evidence" value="ECO:0007669"/>
    <property type="project" value="UniProtKB-KW"/>
</dbReference>
<evidence type="ECO:0000259" key="7">
    <source>
        <dbReference type="SMART" id="SM00495"/>
    </source>
</evidence>
<dbReference type="Pfam" id="PF03067">
    <property type="entry name" value="LPMO_10"/>
    <property type="match status" value="1"/>
</dbReference>
<dbReference type="Gene3D" id="3.30.70.2150">
    <property type="match status" value="1"/>
</dbReference>
<dbReference type="GO" id="GO:0005576">
    <property type="term" value="C:extracellular region"/>
    <property type="evidence" value="ECO:0007669"/>
    <property type="project" value="InterPro"/>
</dbReference>
<evidence type="ECO:0000313" key="9">
    <source>
        <dbReference type="Proteomes" id="UP000283255"/>
    </source>
</evidence>
<dbReference type="InterPro" id="IPR004302">
    <property type="entry name" value="Cellulose/chitin-bd_N"/>
</dbReference>
<evidence type="ECO:0000256" key="2">
    <source>
        <dbReference type="ARBA" id="ARBA00022669"/>
    </source>
</evidence>
<sequence>MNMKKGMLHASVIAALGAILLPTSAMAHGSMEKPLSRVYGCAQGDIENLKDEACLAASQVSGKSTFYDWSGVAQGGADSNHLAVVPDGKLCSGGNSYYDGLDLVRDDWTATPIYADAQGNFEFVFNGEPAPHQTKDWIFYVTKPNYNPLEPLKWSDLEEFCRLGNVPTDENKRYNLTCPLPERDGKHVIYNVWQRSDSPEAFYTCIDVEFVTPVTGWENLGKLVANTTLEAGDYVNFRLFDANFSDAETIRVDITAANVNPAQWAYDLANAINAQSQYAKAGVPDAQGNIVAVEGANANSVYIAEGSQLSFKIDKRKSGEPTQKPWNTGLVYNKGDIVSHNGKLYESQWWNQGNEPGASQWGPWKEVDGGTTPTQPPVTQPPVTEPPVTQPPVSQPPVTQPPVTQPPVTEPPVTQPPVTEPPVTQPPVTDAPSLPAWDASAVYTGGDQVSFQGQSYQAKWWTQGDDPAKSGQWGVWKKL</sequence>
<feature type="domain" description="Chitin-binding type-3" evidence="7">
    <location>
        <begin position="434"/>
        <end position="479"/>
    </location>
</feature>
<feature type="compositionally biased region" description="Pro residues" evidence="5">
    <location>
        <begin position="374"/>
        <end position="425"/>
    </location>
</feature>
<keyword evidence="1" id="KW-0964">Secreted</keyword>
<dbReference type="CDD" id="cd21177">
    <property type="entry name" value="LPMO_AA10"/>
    <property type="match status" value="1"/>
</dbReference>
<dbReference type="PANTHER" id="PTHR34823">
    <property type="entry name" value="GLCNAC-BINDING PROTEIN A"/>
    <property type="match status" value="1"/>
</dbReference>
<dbReference type="GO" id="GO:0004553">
    <property type="term" value="F:hydrolase activity, hydrolyzing O-glycosyl compounds"/>
    <property type="evidence" value="ECO:0007669"/>
    <property type="project" value="InterPro"/>
</dbReference>
<evidence type="ECO:0000256" key="4">
    <source>
        <dbReference type="ARBA" id="ARBA00022801"/>
    </source>
</evidence>
<dbReference type="InterPro" id="IPR003610">
    <property type="entry name" value="CBM5/12"/>
</dbReference>
<dbReference type="Pfam" id="PF18416">
    <property type="entry name" value="GbpA_2"/>
    <property type="match status" value="1"/>
</dbReference>
<dbReference type="InterPro" id="IPR041029">
    <property type="entry name" value="GbpA_2"/>
</dbReference>
<dbReference type="InterPro" id="IPR014756">
    <property type="entry name" value="Ig_E-set"/>
</dbReference>